<evidence type="ECO:0000313" key="3">
    <source>
        <dbReference type="Proteomes" id="UP001276854"/>
    </source>
</evidence>
<proteinExistence type="predicted"/>
<dbReference type="InterPro" id="IPR025669">
    <property type="entry name" value="AAA_dom"/>
</dbReference>
<protein>
    <submittedName>
        <fullName evidence="2">AAA family ATPase</fullName>
    </submittedName>
</protein>
<name>A0ABU4GS98_9CLOT</name>
<reference evidence="2 3" key="1">
    <citation type="submission" date="2023-10" db="EMBL/GenBank/DDBJ databases">
        <title>A novel Glycoside Hydrolase 43-Like Enzyme from Clostrdium boliviensis is an Endo-xylanase, and a Candidate for Xylooligosaccharides Production from Different Xylan Substrates.</title>
        <authorList>
            <person name="Alvarez M.T."/>
            <person name="Rocabado-Villegas L.R."/>
            <person name="Salas-Veizaga D.M."/>
            <person name="Linares-Pasten J.A."/>
            <person name="Gudmundsdottir E.E."/>
            <person name="Hreggvidsson G.O."/>
            <person name="Adlercreutz P."/>
            <person name="Nordberg Karlsson E."/>
        </authorList>
    </citation>
    <scope>NUCLEOTIDE SEQUENCE [LARGE SCALE GENOMIC DNA]</scope>
    <source>
        <strain evidence="2 3">E-1</strain>
    </source>
</reference>
<dbReference type="PANTHER" id="PTHR13696">
    <property type="entry name" value="P-LOOP CONTAINING NUCLEOSIDE TRIPHOSPHATE HYDROLASE"/>
    <property type="match status" value="1"/>
</dbReference>
<dbReference type="EMBL" id="JAWONS010000326">
    <property type="protein sequence ID" value="MDW2800510.1"/>
    <property type="molecule type" value="Genomic_DNA"/>
</dbReference>
<evidence type="ECO:0000259" key="1">
    <source>
        <dbReference type="Pfam" id="PF13614"/>
    </source>
</evidence>
<dbReference type="Gene3D" id="3.40.50.300">
    <property type="entry name" value="P-loop containing nucleotide triphosphate hydrolases"/>
    <property type="match status" value="1"/>
</dbReference>
<accession>A0ABU4GS98</accession>
<dbReference type="InterPro" id="IPR027417">
    <property type="entry name" value="P-loop_NTPase"/>
</dbReference>
<organism evidence="2 3">
    <name type="scientific">Clostridium boliviensis</name>
    <dbReference type="NCBI Taxonomy" id="318465"/>
    <lineage>
        <taxon>Bacteria</taxon>
        <taxon>Bacillati</taxon>
        <taxon>Bacillota</taxon>
        <taxon>Clostridia</taxon>
        <taxon>Eubacteriales</taxon>
        <taxon>Clostridiaceae</taxon>
        <taxon>Clostridium</taxon>
    </lineage>
</organism>
<dbReference type="CDD" id="cd02042">
    <property type="entry name" value="ParAB_family"/>
    <property type="match status" value="1"/>
</dbReference>
<dbReference type="PANTHER" id="PTHR13696:SF52">
    <property type="entry name" value="PARA FAMILY PROTEIN CT_582"/>
    <property type="match status" value="1"/>
</dbReference>
<gene>
    <name evidence="2" type="ORF">RZO55_23360</name>
</gene>
<keyword evidence="3" id="KW-1185">Reference proteome</keyword>
<dbReference type="RefSeq" id="WP_318066679.1">
    <property type="nucleotide sequence ID" value="NZ_JAWONS010000326.1"/>
</dbReference>
<feature type="domain" description="AAA" evidence="1">
    <location>
        <begin position="6"/>
        <end position="189"/>
    </location>
</feature>
<dbReference type="SUPFAM" id="SSF52540">
    <property type="entry name" value="P-loop containing nucleoside triphosphate hydrolases"/>
    <property type="match status" value="1"/>
</dbReference>
<evidence type="ECO:0000313" key="2">
    <source>
        <dbReference type="EMBL" id="MDW2800510.1"/>
    </source>
</evidence>
<comment type="caution">
    <text evidence="2">The sequence shown here is derived from an EMBL/GenBank/DDBJ whole genome shotgun (WGS) entry which is preliminary data.</text>
</comment>
<sequence>MAVIGSINSNKGGVGKTTTTVVLGELLAYLGKKTLIVDQDPQGNTSMQFHLFQKDSPEIENGILLPESEDYHIAELYRFRYRNGEEVKSLIRKTYIENLSILPSSHRHKLTQDLLVSNTGNNNTILKRALKAISHEYDYILIDNAPANNILTVNSIFASDFIIIPIKCEQYSYEGLQETLKSIIYIKEEHDLESPQFLGAFITQANIITNAFKETSKTFTANMNNMFFDTAIRQDTKINDIEREFKPLLTYPNSRALSDYCNLLLEMGILDTQTEKFLRDTIKEAM</sequence>
<dbReference type="InterPro" id="IPR050678">
    <property type="entry name" value="DNA_Partitioning_ATPase"/>
</dbReference>
<dbReference type="Proteomes" id="UP001276854">
    <property type="component" value="Unassembled WGS sequence"/>
</dbReference>
<dbReference type="Pfam" id="PF13614">
    <property type="entry name" value="AAA_31"/>
    <property type="match status" value="1"/>
</dbReference>